<dbReference type="EMBL" id="BGOW01000010">
    <property type="protein sequence ID" value="GBL45351.1"/>
    <property type="molecule type" value="Genomic_DNA"/>
</dbReference>
<evidence type="ECO:0000256" key="8">
    <source>
        <dbReference type="SAM" id="Phobius"/>
    </source>
</evidence>
<comment type="subcellular location">
    <subcellularLocation>
        <location evidence="1">Membrane</location>
        <topology evidence="1">Multi-pass membrane protein</topology>
    </subcellularLocation>
</comment>
<organism evidence="9 10">
    <name type="scientific">Sulfuriferula multivorans</name>
    <dbReference type="NCBI Taxonomy" id="1559896"/>
    <lineage>
        <taxon>Bacteria</taxon>
        <taxon>Pseudomonadati</taxon>
        <taxon>Pseudomonadota</taxon>
        <taxon>Betaproteobacteria</taxon>
        <taxon>Nitrosomonadales</taxon>
        <taxon>Sulfuricellaceae</taxon>
        <taxon>Sulfuriferula</taxon>
    </lineage>
</organism>
<comment type="similarity">
    <text evidence="2 7">Belongs to the sodium:solute symporter (SSF) (TC 2.A.21) family.</text>
</comment>
<dbReference type="Proteomes" id="UP000286806">
    <property type="component" value="Unassembled WGS sequence"/>
</dbReference>
<comment type="caution">
    <text evidence="9">The sequence shown here is derived from an EMBL/GenBank/DDBJ whole genome shotgun (WGS) entry which is preliminary data.</text>
</comment>
<dbReference type="Gene3D" id="1.20.1730.10">
    <property type="entry name" value="Sodium/glucose cotransporter"/>
    <property type="match status" value="1"/>
</dbReference>
<feature type="transmembrane region" description="Helical" evidence="8">
    <location>
        <begin position="155"/>
        <end position="175"/>
    </location>
</feature>
<dbReference type="GO" id="GO:0022857">
    <property type="term" value="F:transmembrane transporter activity"/>
    <property type="evidence" value="ECO:0007669"/>
    <property type="project" value="InterPro"/>
</dbReference>
<keyword evidence="5 8" id="KW-1133">Transmembrane helix</keyword>
<dbReference type="InterPro" id="IPR001734">
    <property type="entry name" value="Na/solute_symporter"/>
</dbReference>
<dbReference type="InterPro" id="IPR038377">
    <property type="entry name" value="Na/Glc_symporter_sf"/>
</dbReference>
<feature type="transmembrane region" description="Helical" evidence="8">
    <location>
        <begin position="226"/>
        <end position="242"/>
    </location>
</feature>
<evidence type="ECO:0000313" key="9">
    <source>
        <dbReference type="EMBL" id="GBL45351.1"/>
    </source>
</evidence>
<evidence type="ECO:0000313" key="10">
    <source>
        <dbReference type="Proteomes" id="UP000286806"/>
    </source>
</evidence>
<dbReference type="PANTHER" id="PTHR48086">
    <property type="entry name" value="SODIUM/PROLINE SYMPORTER-RELATED"/>
    <property type="match status" value="1"/>
</dbReference>
<dbReference type="RefSeq" id="WP_223247696.1">
    <property type="nucleotide sequence ID" value="NZ_BGOW01000010.1"/>
</dbReference>
<protein>
    <submittedName>
        <fullName evidence="9">Sodium-solute symporter, putative</fullName>
    </submittedName>
</protein>
<evidence type="ECO:0000256" key="1">
    <source>
        <dbReference type="ARBA" id="ARBA00004141"/>
    </source>
</evidence>
<evidence type="ECO:0000256" key="5">
    <source>
        <dbReference type="ARBA" id="ARBA00022989"/>
    </source>
</evidence>
<reference evidence="9 10" key="1">
    <citation type="journal article" date="2019" name="Front. Microbiol.">
        <title>Genomes of Neutrophilic Sulfur-Oxidizing Chemolithoautotrophs Representing 9 Proteobacterial Species From 8 Genera.</title>
        <authorList>
            <person name="Watanabe T."/>
            <person name="Kojima H."/>
            <person name="Umezawa K."/>
            <person name="Hori C."/>
            <person name="Takasuka T.E."/>
            <person name="Kato Y."/>
            <person name="Fukui M."/>
        </authorList>
    </citation>
    <scope>NUCLEOTIDE SEQUENCE [LARGE SCALE GENOMIC DNA]</scope>
    <source>
        <strain evidence="9 10">TTN</strain>
    </source>
</reference>
<keyword evidence="3" id="KW-0813">Transport</keyword>
<dbReference type="Pfam" id="PF00474">
    <property type="entry name" value="SSF"/>
    <property type="match status" value="1"/>
</dbReference>
<keyword evidence="10" id="KW-1185">Reference proteome</keyword>
<sequence length="468" mass="50873">MLIWFVMLYLLISIGIGLYAATRVHSAKDYAVAGRSLPLYIVTATVFATWFGSETVLGTSATFLQDGLRGIVADPFGASMCLVLVGLFFARKLYRMNLLTIGDYYRQRYGRTVELLTSLAIVASYLGWVSAQITALGLVFSLLSHGSISAHDGMIIGAGIVLVYTLFGGMWSVALTDFFQMIIIVVGMLYIGWVVSGYAGGAGNVVSHAQEAGKFQFWPRLETRDILAFVAAWVTMMFGSIPQQDVFQRVMSAKSENIAVTGAVLGGSLYFLFAFIPIFLAYSALLIDPASVNALLGTDPQHILPDLILNHTPVFAQVMFFGALLSAIMSTASGTLLAPSVTFTENIIKPFIDHLSDRHLLWAMRAVVVGFACIVTLFALNSNASIYKMVENAYKVTLVAAFVPLVFGLYWKRANTQGALFAIALGVSSWLLLEIFHPDGLWPPQLLGLLMSLAGMLAGSLISHKRRV</sequence>
<evidence type="ECO:0000256" key="7">
    <source>
        <dbReference type="RuleBase" id="RU362091"/>
    </source>
</evidence>
<dbReference type="CDD" id="cd11474">
    <property type="entry name" value="SLC5sbd_CHT"/>
    <property type="match status" value="1"/>
</dbReference>
<dbReference type="GO" id="GO:0005886">
    <property type="term" value="C:plasma membrane"/>
    <property type="evidence" value="ECO:0007669"/>
    <property type="project" value="TreeGrafter"/>
</dbReference>
<keyword evidence="4 8" id="KW-0812">Transmembrane</keyword>
<dbReference type="AlphaFoldDB" id="A0A401JCG7"/>
<feature type="transmembrane region" description="Helical" evidence="8">
    <location>
        <begin position="6"/>
        <end position="25"/>
    </location>
</feature>
<feature type="transmembrane region" description="Helical" evidence="8">
    <location>
        <begin position="442"/>
        <end position="462"/>
    </location>
</feature>
<feature type="transmembrane region" description="Helical" evidence="8">
    <location>
        <begin position="263"/>
        <end position="287"/>
    </location>
</feature>
<feature type="transmembrane region" description="Helical" evidence="8">
    <location>
        <begin position="418"/>
        <end position="436"/>
    </location>
</feature>
<feature type="transmembrane region" description="Helical" evidence="8">
    <location>
        <begin position="182"/>
        <end position="206"/>
    </location>
</feature>
<feature type="transmembrane region" description="Helical" evidence="8">
    <location>
        <begin position="115"/>
        <end position="143"/>
    </location>
</feature>
<evidence type="ECO:0000256" key="3">
    <source>
        <dbReference type="ARBA" id="ARBA00022448"/>
    </source>
</evidence>
<feature type="transmembrane region" description="Helical" evidence="8">
    <location>
        <begin position="76"/>
        <end position="94"/>
    </location>
</feature>
<feature type="transmembrane region" description="Helical" evidence="8">
    <location>
        <begin position="37"/>
        <end position="64"/>
    </location>
</feature>
<gene>
    <name evidence="9" type="ORF">SFMTTN_1158</name>
</gene>
<evidence type="ECO:0000256" key="4">
    <source>
        <dbReference type="ARBA" id="ARBA00022692"/>
    </source>
</evidence>
<dbReference type="InterPro" id="IPR050277">
    <property type="entry name" value="Sodium:Solute_Symporter"/>
</dbReference>
<accession>A0A401JCG7</accession>
<name>A0A401JCG7_9PROT</name>
<dbReference type="PANTHER" id="PTHR48086:SF7">
    <property type="entry name" value="SODIUM-SOLUTE SYMPORTER-RELATED"/>
    <property type="match status" value="1"/>
</dbReference>
<dbReference type="PROSITE" id="PS50283">
    <property type="entry name" value="NA_SOLUT_SYMP_3"/>
    <property type="match status" value="1"/>
</dbReference>
<feature type="transmembrane region" description="Helical" evidence="8">
    <location>
        <begin position="314"/>
        <end position="338"/>
    </location>
</feature>
<evidence type="ECO:0000256" key="6">
    <source>
        <dbReference type="ARBA" id="ARBA00023136"/>
    </source>
</evidence>
<evidence type="ECO:0000256" key="2">
    <source>
        <dbReference type="ARBA" id="ARBA00006434"/>
    </source>
</evidence>
<proteinExistence type="inferred from homology"/>
<feature type="transmembrane region" description="Helical" evidence="8">
    <location>
        <begin position="392"/>
        <end position="411"/>
    </location>
</feature>
<keyword evidence="6 8" id="KW-0472">Membrane</keyword>
<feature type="transmembrane region" description="Helical" evidence="8">
    <location>
        <begin position="359"/>
        <end position="380"/>
    </location>
</feature>